<dbReference type="Gene3D" id="3.30.70.260">
    <property type="match status" value="1"/>
</dbReference>
<dbReference type="HAMAP" id="MF_00659">
    <property type="entry name" value="UPF0250"/>
    <property type="match status" value="1"/>
</dbReference>
<comment type="caution">
    <text evidence="3">The sequence shown here is derived from an EMBL/GenBank/DDBJ whole genome shotgun (WGS) entry which is preliminary data.</text>
</comment>
<reference evidence="3 4" key="1">
    <citation type="submission" date="2018-12" db="EMBL/GenBank/DDBJ databases">
        <authorList>
            <person name="Yu L."/>
        </authorList>
    </citation>
    <scope>NUCLEOTIDE SEQUENCE [LARGE SCALE GENOMIC DNA]</scope>
    <source>
        <strain evidence="3 4">HAW-EB2</strain>
    </source>
</reference>
<dbReference type="Pfam" id="PF04359">
    <property type="entry name" value="DUF493"/>
    <property type="match status" value="1"/>
</dbReference>
<dbReference type="InterPro" id="IPR007454">
    <property type="entry name" value="UPF0250_YbeD-like"/>
</dbReference>
<dbReference type="SUPFAM" id="SSF117991">
    <property type="entry name" value="YbeD/HP0495-like"/>
    <property type="match status" value="1"/>
</dbReference>
<dbReference type="NCBIfam" id="NF003447">
    <property type="entry name" value="PRK04998.1"/>
    <property type="match status" value="1"/>
</dbReference>
<dbReference type="OrthoDB" id="9793424at2"/>
<dbReference type="AlphaFoldDB" id="A0A431WPD0"/>
<evidence type="ECO:0000256" key="2">
    <source>
        <dbReference type="HAMAP-Rule" id="MF_00659"/>
    </source>
</evidence>
<dbReference type="PANTHER" id="PTHR38036">
    <property type="entry name" value="UPF0250 PROTEIN YBED"/>
    <property type="match status" value="1"/>
</dbReference>
<dbReference type="EMBL" id="RXNU01000015">
    <property type="protein sequence ID" value="RTR37044.1"/>
    <property type="molecule type" value="Genomic_DNA"/>
</dbReference>
<proteinExistence type="inferred from homology"/>
<dbReference type="InterPro" id="IPR027471">
    <property type="entry name" value="YbeD-like_sf"/>
</dbReference>
<dbReference type="GO" id="GO:0005829">
    <property type="term" value="C:cytosol"/>
    <property type="evidence" value="ECO:0007669"/>
    <property type="project" value="TreeGrafter"/>
</dbReference>
<evidence type="ECO:0000313" key="3">
    <source>
        <dbReference type="EMBL" id="RTR37044.1"/>
    </source>
</evidence>
<accession>A0A431WPD0</accession>
<keyword evidence="4" id="KW-1185">Reference proteome</keyword>
<evidence type="ECO:0000256" key="1">
    <source>
        <dbReference type="ARBA" id="ARBA00008460"/>
    </source>
</evidence>
<dbReference type="PANTHER" id="PTHR38036:SF1">
    <property type="entry name" value="UPF0250 PROTEIN YBED"/>
    <property type="match status" value="1"/>
</dbReference>
<sequence length="88" mass="9815">MLDTKFDELIEFPNSFPFKVVGDAHETLADRVVAVVQQHAPGDYSPSTKVSSKGTYHSITIRVTVQSKEHIETLYVDLAKIDGVKRVL</sequence>
<dbReference type="Proteomes" id="UP000267448">
    <property type="component" value="Unassembled WGS sequence"/>
</dbReference>
<comment type="similarity">
    <text evidence="1 2">Belongs to the UPF0250 family.</text>
</comment>
<dbReference type="RefSeq" id="WP_126522508.1">
    <property type="nucleotide sequence ID" value="NZ_RXNU01000015.1"/>
</dbReference>
<protein>
    <recommendedName>
        <fullName evidence="2">UPF0250 protein EKG38_20300</fullName>
    </recommendedName>
</protein>
<name>A0A431WPD0_9GAMM</name>
<evidence type="ECO:0000313" key="4">
    <source>
        <dbReference type="Proteomes" id="UP000267448"/>
    </source>
</evidence>
<gene>
    <name evidence="3" type="ORF">EKG38_20300</name>
</gene>
<organism evidence="3 4">
    <name type="scientific">Shewanella canadensis</name>
    <dbReference type="NCBI Taxonomy" id="271096"/>
    <lineage>
        <taxon>Bacteria</taxon>
        <taxon>Pseudomonadati</taxon>
        <taxon>Pseudomonadota</taxon>
        <taxon>Gammaproteobacteria</taxon>
        <taxon>Alteromonadales</taxon>
        <taxon>Shewanellaceae</taxon>
        <taxon>Shewanella</taxon>
    </lineage>
</organism>